<dbReference type="NCBIfam" id="TIGR03717">
    <property type="entry name" value="R_switched_YjbE"/>
    <property type="match status" value="1"/>
</dbReference>
<keyword evidence="4 6" id="KW-1133">Transmembrane helix</keyword>
<feature type="transmembrane region" description="Helical" evidence="6">
    <location>
        <begin position="199"/>
        <end position="220"/>
    </location>
</feature>
<comment type="subcellular location">
    <subcellularLocation>
        <location evidence="1">Membrane</location>
        <topology evidence="1">Multi-pass membrane protein</topology>
    </subcellularLocation>
</comment>
<gene>
    <name evidence="7" type="ORF">JY500_04700</name>
</gene>
<evidence type="ECO:0000256" key="5">
    <source>
        <dbReference type="ARBA" id="ARBA00023136"/>
    </source>
</evidence>
<reference evidence="7 8" key="1">
    <citation type="submission" date="2021-02" db="EMBL/GenBank/DDBJ databases">
        <title>Niveibacterium changnyeongensis HC41.</title>
        <authorList>
            <person name="Kang M."/>
        </authorList>
    </citation>
    <scope>NUCLEOTIDE SEQUENCE [LARGE SCALE GENOMIC DNA]</scope>
    <source>
        <strain evidence="7 8">HC41</strain>
    </source>
</reference>
<evidence type="ECO:0000256" key="1">
    <source>
        <dbReference type="ARBA" id="ARBA00004141"/>
    </source>
</evidence>
<dbReference type="PANTHER" id="PTHR30238">
    <property type="entry name" value="MEMBRANE BOUND PREDICTED REDOX MODULATOR"/>
    <property type="match status" value="1"/>
</dbReference>
<sequence>MPDFSNPVFWYAVAQIIVIDLVLSGDNAVVIALACRNLAPAQRRVGILWGVLGAVGLRVVLTAFAALLMDWPWLKIVGGILLLWIGVKLLVPEQEGEHEIHGAGNVWGAVKTIIVADFVMSLDNVVAVAGASHGSIPLLVFGLLVSIPIIVFASQIIMKAMERMPIIVTLGAGLLGWVAGAMIFSDPAMRPLVAGQPAWLHYVASAVGALVVVLIGWLIARRRQAGYRVLEEG</sequence>
<feature type="transmembrane region" description="Helical" evidence="6">
    <location>
        <begin position="73"/>
        <end position="91"/>
    </location>
</feature>
<feature type="transmembrane region" description="Helical" evidence="6">
    <location>
        <begin position="134"/>
        <end position="154"/>
    </location>
</feature>
<feature type="transmembrane region" description="Helical" evidence="6">
    <location>
        <begin position="103"/>
        <end position="122"/>
    </location>
</feature>
<evidence type="ECO:0000256" key="6">
    <source>
        <dbReference type="SAM" id="Phobius"/>
    </source>
</evidence>
<dbReference type="RefSeq" id="WP_172203557.1">
    <property type="nucleotide sequence ID" value="NZ_CP071060.1"/>
</dbReference>
<keyword evidence="8" id="KW-1185">Reference proteome</keyword>
<comment type="similarity">
    <text evidence="2">Belongs to the TerC family.</text>
</comment>
<organism evidence="7 8">
    <name type="scientific">Niveibacterium microcysteis</name>
    <dbReference type="NCBI Taxonomy" id="2811415"/>
    <lineage>
        <taxon>Bacteria</taxon>
        <taxon>Pseudomonadati</taxon>
        <taxon>Pseudomonadota</taxon>
        <taxon>Betaproteobacteria</taxon>
        <taxon>Rhodocyclales</taxon>
        <taxon>Rhodocyclaceae</taxon>
        <taxon>Niveibacterium</taxon>
    </lineage>
</organism>
<evidence type="ECO:0000256" key="2">
    <source>
        <dbReference type="ARBA" id="ARBA00007511"/>
    </source>
</evidence>
<dbReference type="Pfam" id="PF03741">
    <property type="entry name" value="TerC"/>
    <property type="match status" value="1"/>
</dbReference>
<dbReference type="Proteomes" id="UP000663570">
    <property type="component" value="Chromosome"/>
</dbReference>
<evidence type="ECO:0000313" key="7">
    <source>
        <dbReference type="EMBL" id="QSI77946.1"/>
    </source>
</evidence>
<keyword evidence="3 6" id="KW-0812">Transmembrane</keyword>
<accession>A0ABX7M866</accession>
<proteinExistence type="inferred from homology"/>
<dbReference type="PANTHER" id="PTHR30238:SF4">
    <property type="entry name" value="SLL1022 PROTEIN"/>
    <property type="match status" value="1"/>
</dbReference>
<dbReference type="EMBL" id="CP071060">
    <property type="protein sequence ID" value="QSI77946.1"/>
    <property type="molecule type" value="Genomic_DNA"/>
</dbReference>
<evidence type="ECO:0000256" key="4">
    <source>
        <dbReference type="ARBA" id="ARBA00022989"/>
    </source>
</evidence>
<feature type="transmembrane region" description="Helical" evidence="6">
    <location>
        <begin position="47"/>
        <end position="67"/>
    </location>
</feature>
<dbReference type="InterPro" id="IPR022301">
    <property type="entry name" value="Integral_membrane_YjbE"/>
</dbReference>
<feature type="transmembrane region" description="Helical" evidence="6">
    <location>
        <begin position="166"/>
        <end position="184"/>
    </location>
</feature>
<keyword evidence="5 6" id="KW-0472">Membrane</keyword>
<dbReference type="InterPro" id="IPR005496">
    <property type="entry name" value="Integral_membrane_TerC"/>
</dbReference>
<evidence type="ECO:0000313" key="8">
    <source>
        <dbReference type="Proteomes" id="UP000663570"/>
    </source>
</evidence>
<evidence type="ECO:0000256" key="3">
    <source>
        <dbReference type="ARBA" id="ARBA00022692"/>
    </source>
</evidence>
<feature type="transmembrane region" description="Helical" evidence="6">
    <location>
        <begin position="12"/>
        <end position="35"/>
    </location>
</feature>
<name>A0ABX7M866_9RHOO</name>
<protein>
    <submittedName>
        <fullName evidence="7">TerC family protein</fullName>
    </submittedName>
</protein>